<dbReference type="EMBL" id="HBGN01026560">
    <property type="protein sequence ID" value="CAD9342022.1"/>
    <property type="molecule type" value="Transcribed_RNA"/>
</dbReference>
<name>A0A7S1ZL92_9STRA</name>
<dbReference type="SUPFAM" id="SSF51197">
    <property type="entry name" value="Clavaminate synthase-like"/>
    <property type="match status" value="1"/>
</dbReference>
<proteinExistence type="predicted"/>
<accession>A0A7S1ZL92</accession>
<feature type="domain" description="TauD/TfdA-like" evidence="2">
    <location>
        <begin position="36"/>
        <end position="124"/>
    </location>
</feature>
<reference evidence="3" key="1">
    <citation type="submission" date="2021-01" db="EMBL/GenBank/DDBJ databases">
        <authorList>
            <person name="Corre E."/>
            <person name="Pelletier E."/>
            <person name="Niang G."/>
            <person name="Scheremetjew M."/>
            <person name="Finn R."/>
            <person name="Kale V."/>
            <person name="Holt S."/>
            <person name="Cochrane G."/>
            <person name="Meng A."/>
            <person name="Brown T."/>
            <person name="Cohen L."/>
        </authorList>
    </citation>
    <scope>NUCLEOTIDE SEQUENCE</scope>
    <source>
        <strain evidence="3">Pop2</strain>
    </source>
</reference>
<dbReference type="InterPro" id="IPR042098">
    <property type="entry name" value="TauD-like_sf"/>
</dbReference>
<evidence type="ECO:0000259" key="2">
    <source>
        <dbReference type="Pfam" id="PF02668"/>
    </source>
</evidence>
<keyword evidence="1" id="KW-0560">Oxidoreductase</keyword>
<evidence type="ECO:0000256" key="1">
    <source>
        <dbReference type="ARBA" id="ARBA00023002"/>
    </source>
</evidence>
<dbReference type="GO" id="GO:0016491">
    <property type="term" value="F:oxidoreductase activity"/>
    <property type="evidence" value="ECO:0007669"/>
    <property type="project" value="UniProtKB-KW"/>
</dbReference>
<sequence length="132" mass="15352">MLLRVLSPEMRQILSRPIFTFHIPNEFRGNDESPKSVTQSILMSNLPHGQKLWRFRADIICGDDDGKHCPKGMCEVKHLQKLLRNPSLSIRLRLCPGTILFMDNGSYLHARSNIQDSSRWLKRVRFYMEGGR</sequence>
<organism evidence="3">
    <name type="scientific">Ditylum brightwellii</name>
    <dbReference type="NCBI Taxonomy" id="49249"/>
    <lineage>
        <taxon>Eukaryota</taxon>
        <taxon>Sar</taxon>
        <taxon>Stramenopiles</taxon>
        <taxon>Ochrophyta</taxon>
        <taxon>Bacillariophyta</taxon>
        <taxon>Mediophyceae</taxon>
        <taxon>Lithodesmiophycidae</taxon>
        <taxon>Lithodesmiales</taxon>
        <taxon>Lithodesmiaceae</taxon>
        <taxon>Ditylum</taxon>
    </lineage>
</organism>
<evidence type="ECO:0000313" key="3">
    <source>
        <dbReference type="EMBL" id="CAD9342022.1"/>
    </source>
</evidence>
<dbReference type="Gene3D" id="3.60.130.10">
    <property type="entry name" value="Clavaminate synthase-like"/>
    <property type="match status" value="1"/>
</dbReference>
<dbReference type="InterPro" id="IPR003819">
    <property type="entry name" value="TauD/TfdA-like"/>
</dbReference>
<dbReference type="AlphaFoldDB" id="A0A7S1ZL92"/>
<protein>
    <recommendedName>
        <fullName evidence="2">TauD/TfdA-like domain-containing protein</fullName>
    </recommendedName>
</protein>
<gene>
    <name evidence="3" type="ORF">DBRI1063_LOCUS17095</name>
</gene>
<dbReference type="Pfam" id="PF02668">
    <property type="entry name" value="TauD"/>
    <property type="match status" value="1"/>
</dbReference>